<evidence type="ECO:0000313" key="7">
    <source>
        <dbReference type="EMBL" id="PZR77495.1"/>
    </source>
</evidence>
<dbReference type="SUPFAM" id="SSF48498">
    <property type="entry name" value="Tetracyclin repressor-like, C-terminal domain"/>
    <property type="match status" value="1"/>
</dbReference>
<dbReference type="InterPro" id="IPR001647">
    <property type="entry name" value="HTH_TetR"/>
</dbReference>
<accession>A0A2W5Z3K3</accession>
<reference evidence="7 8" key="1">
    <citation type="journal article" date="2017" name="Nature">
        <title>Atmospheric trace gases support primary production in Antarctic desert surface soil.</title>
        <authorList>
            <person name="Ji M."/>
            <person name="Greening C."/>
            <person name="Vanwonterghem I."/>
            <person name="Carere C.R."/>
            <person name="Bay S.K."/>
            <person name="Steen J.A."/>
            <person name="Montgomery K."/>
            <person name="Lines T."/>
            <person name="Beardall J."/>
            <person name="van Dorst J."/>
            <person name="Snape I."/>
            <person name="Stott M.B."/>
            <person name="Hugenholtz P."/>
            <person name="Ferrari B.C."/>
        </authorList>
    </citation>
    <scope>NUCLEOTIDE SEQUENCE [LARGE SCALE GENOMIC DNA]</scope>
    <source>
        <strain evidence="7">RRmetagenome_bin12</strain>
    </source>
</reference>
<reference evidence="6 9" key="3">
    <citation type="submission" date="2020-10" db="EMBL/GenBank/DDBJ databases">
        <title>Ca. Dormibacterota MAGs.</title>
        <authorList>
            <person name="Montgomery K."/>
        </authorList>
    </citation>
    <scope>NUCLEOTIDE SEQUENCE [LARGE SCALE GENOMIC DNA]</scope>
    <source>
        <strain evidence="6">SC8812_S17_18</strain>
    </source>
</reference>
<dbReference type="PROSITE" id="PS50977">
    <property type="entry name" value="HTH_TETR_2"/>
    <property type="match status" value="1"/>
</dbReference>
<dbReference type="EMBL" id="JAEKNS010000038">
    <property type="protein sequence ID" value="MBJ7593844.1"/>
    <property type="molecule type" value="Genomic_DNA"/>
</dbReference>
<dbReference type="Pfam" id="PF00440">
    <property type="entry name" value="TetR_N"/>
    <property type="match status" value="1"/>
</dbReference>
<dbReference type="Gene3D" id="1.10.357.10">
    <property type="entry name" value="Tetracycline Repressor, domain 2"/>
    <property type="match status" value="1"/>
</dbReference>
<dbReference type="EMBL" id="QHBU01000299">
    <property type="protein sequence ID" value="PZR77495.1"/>
    <property type="molecule type" value="Genomic_DNA"/>
</dbReference>
<name>A0A2W5Z3K3_9BACT</name>
<dbReference type="Proteomes" id="UP000606991">
    <property type="component" value="Unassembled WGS sequence"/>
</dbReference>
<feature type="domain" description="HTH tetR-type" evidence="5">
    <location>
        <begin position="26"/>
        <end position="85"/>
    </location>
</feature>
<feature type="DNA-binding region" description="H-T-H motif" evidence="4">
    <location>
        <begin position="48"/>
        <end position="67"/>
    </location>
</feature>
<dbReference type="SUPFAM" id="SSF46689">
    <property type="entry name" value="Homeodomain-like"/>
    <property type="match status" value="1"/>
</dbReference>
<protein>
    <submittedName>
        <fullName evidence="6">Helix-turn-helix transcriptional regulator</fullName>
    </submittedName>
    <submittedName>
        <fullName evidence="7">TetR family transcriptional regulator</fullName>
    </submittedName>
</protein>
<evidence type="ECO:0000313" key="6">
    <source>
        <dbReference type="EMBL" id="MBJ7593844.1"/>
    </source>
</evidence>
<evidence type="ECO:0000313" key="9">
    <source>
        <dbReference type="Proteomes" id="UP000606991"/>
    </source>
</evidence>
<keyword evidence="3" id="KW-0804">Transcription</keyword>
<keyword evidence="2 4" id="KW-0238">DNA-binding</keyword>
<dbReference type="Proteomes" id="UP000248724">
    <property type="component" value="Unassembled WGS sequence"/>
</dbReference>
<comment type="caution">
    <text evidence="7">The sequence shown here is derived from an EMBL/GenBank/DDBJ whole genome shotgun (WGS) entry which is preliminary data.</text>
</comment>
<dbReference type="Pfam" id="PF21597">
    <property type="entry name" value="TetR_C_43"/>
    <property type="match status" value="1"/>
</dbReference>
<evidence type="ECO:0000259" key="5">
    <source>
        <dbReference type="PROSITE" id="PS50977"/>
    </source>
</evidence>
<dbReference type="AlphaFoldDB" id="A0A2W5Z3K3"/>
<evidence type="ECO:0000313" key="8">
    <source>
        <dbReference type="Proteomes" id="UP000248724"/>
    </source>
</evidence>
<evidence type="ECO:0000256" key="1">
    <source>
        <dbReference type="ARBA" id="ARBA00023015"/>
    </source>
</evidence>
<dbReference type="PANTHER" id="PTHR30055:SF234">
    <property type="entry name" value="HTH-TYPE TRANSCRIPTIONAL REGULATOR BETI"/>
    <property type="match status" value="1"/>
</dbReference>
<evidence type="ECO:0000256" key="4">
    <source>
        <dbReference type="PROSITE-ProRule" id="PRU00335"/>
    </source>
</evidence>
<evidence type="ECO:0000256" key="2">
    <source>
        <dbReference type="ARBA" id="ARBA00023125"/>
    </source>
</evidence>
<dbReference type="GO" id="GO:0000976">
    <property type="term" value="F:transcription cis-regulatory region binding"/>
    <property type="evidence" value="ECO:0007669"/>
    <property type="project" value="TreeGrafter"/>
</dbReference>
<dbReference type="GO" id="GO:0003700">
    <property type="term" value="F:DNA-binding transcription factor activity"/>
    <property type="evidence" value="ECO:0007669"/>
    <property type="project" value="TreeGrafter"/>
</dbReference>
<keyword evidence="1" id="KW-0805">Transcription regulation</keyword>
<accession>A0A934JTW1</accession>
<dbReference type="InterPro" id="IPR050109">
    <property type="entry name" value="HTH-type_TetR-like_transc_reg"/>
</dbReference>
<dbReference type="InterPro" id="IPR049445">
    <property type="entry name" value="TetR_SbtR-like_C"/>
</dbReference>
<dbReference type="PRINTS" id="PR00455">
    <property type="entry name" value="HTHTETR"/>
</dbReference>
<proteinExistence type="predicted"/>
<dbReference type="PANTHER" id="PTHR30055">
    <property type="entry name" value="HTH-TYPE TRANSCRIPTIONAL REGULATOR RUTR"/>
    <property type="match status" value="1"/>
</dbReference>
<evidence type="ECO:0000256" key="3">
    <source>
        <dbReference type="ARBA" id="ARBA00023163"/>
    </source>
</evidence>
<gene>
    <name evidence="7" type="ORF">DLM65_15655</name>
    <name evidence="6" type="ORF">JF886_03115</name>
</gene>
<reference evidence="7" key="2">
    <citation type="submission" date="2018-05" db="EMBL/GenBank/DDBJ databases">
        <authorList>
            <person name="Ferrari B."/>
        </authorList>
    </citation>
    <scope>NUCLEOTIDE SEQUENCE</scope>
    <source>
        <strain evidence="7">RRmetagenome_bin12</strain>
    </source>
</reference>
<sequence>MAAAESGAEATAAPLSTDRPLRADAVRNRDALLGAAAAAFAARGADVPLEDIAQDAGVGIGTLYRHFPTRDALVEGVYRHEVDVLCAEADRLLETLPPDKALEEWMQLFVRHVATKRGMLSVLKPMLHSNADFFAQTKGRATAAADKLLAAGVAAGTVRRDIQGSDLLRAVGGICMSTDQEAAQASERLVGLLFDGLKHGASASSS</sequence>
<organism evidence="7 8">
    <name type="scientific">Candidatus Aeolococcus gillhamiae</name>
    <dbReference type="NCBI Taxonomy" id="3127015"/>
    <lineage>
        <taxon>Bacteria</taxon>
        <taxon>Bacillati</taxon>
        <taxon>Candidatus Dormiibacterota</taxon>
        <taxon>Candidatus Dormibacteria</taxon>
        <taxon>Candidatus Aeolococcales</taxon>
        <taxon>Candidatus Aeolococcaceae</taxon>
        <taxon>Candidatus Aeolococcus</taxon>
    </lineage>
</organism>
<dbReference type="InterPro" id="IPR036271">
    <property type="entry name" value="Tet_transcr_reg_TetR-rel_C_sf"/>
</dbReference>
<dbReference type="InterPro" id="IPR009057">
    <property type="entry name" value="Homeodomain-like_sf"/>
</dbReference>